<protein>
    <submittedName>
        <fullName evidence="1">Uncharacterized protein</fullName>
    </submittedName>
</protein>
<accession>A0A4R1L4U2</accession>
<sequence>MQVDESRFLWFDVSNGMQTRSNSDFTTMRAIGLGIAIAIITIPNRNAGGER</sequence>
<dbReference type="EMBL" id="SMGK01000004">
    <property type="protein sequence ID" value="TCK72070.1"/>
    <property type="molecule type" value="Genomic_DNA"/>
</dbReference>
<reference evidence="1 2" key="1">
    <citation type="submission" date="2019-03" db="EMBL/GenBank/DDBJ databases">
        <title>Genomic Encyclopedia of Type Strains, Phase IV (KMG-IV): sequencing the most valuable type-strain genomes for metagenomic binning, comparative biology and taxonomic classification.</title>
        <authorList>
            <person name="Goeker M."/>
        </authorList>
    </citation>
    <scope>NUCLEOTIDE SEQUENCE [LARGE SCALE GENOMIC DNA]</scope>
    <source>
        <strain evidence="1 2">DSM 103428</strain>
    </source>
</reference>
<proteinExistence type="predicted"/>
<organism evidence="1 2">
    <name type="scientific">Acidipila rosea</name>
    <dbReference type="NCBI Taxonomy" id="768535"/>
    <lineage>
        <taxon>Bacteria</taxon>
        <taxon>Pseudomonadati</taxon>
        <taxon>Acidobacteriota</taxon>
        <taxon>Terriglobia</taxon>
        <taxon>Terriglobales</taxon>
        <taxon>Acidobacteriaceae</taxon>
        <taxon>Acidipila</taxon>
    </lineage>
</organism>
<dbReference type="RefSeq" id="WP_165876807.1">
    <property type="nucleotide sequence ID" value="NZ_SMGK01000004.1"/>
</dbReference>
<comment type="caution">
    <text evidence="1">The sequence shown here is derived from an EMBL/GenBank/DDBJ whole genome shotgun (WGS) entry which is preliminary data.</text>
</comment>
<keyword evidence="2" id="KW-1185">Reference proteome</keyword>
<dbReference type="AlphaFoldDB" id="A0A4R1L4U2"/>
<evidence type="ECO:0000313" key="1">
    <source>
        <dbReference type="EMBL" id="TCK72070.1"/>
    </source>
</evidence>
<gene>
    <name evidence="1" type="ORF">C7378_2702</name>
</gene>
<name>A0A4R1L4U2_9BACT</name>
<evidence type="ECO:0000313" key="2">
    <source>
        <dbReference type="Proteomes" id="UP000295210"/>
    </source>
</evidence>
<dbReference type="Proteomes" id="UP000295210">
    <property type="component" value="Unassembled WGS sequence"/>
</dbReference>